<feature type="compositionally biased region" description="Low complexity" evidence="1">
    <location>
        <begin position="47"/>
        <end position="65"/>
    </location>
</feature>
<feature type="region of interest" description="Disordered" evidence="1">
    <location>
        <begin position="42"/>
        <end position="65"/>
    </location>
</feature>
<evidence type="ECO:0000313" key="2">
    <source>
        <dbReference type="EMBL" id="OCB85997.1"/>
    </source>
</evidence>
<gene>
    <name evidence="2" type="ORF">A7U60_g6892</name>
</gene>
<reference evidence="2" key="1">
    <citation type="submission" date="2016-06" db="EMBL/GenBank/DDBJ databases">
        <title>Draft Genome sequence of the fungus Inonotus baumii.</title>
        <authorList>
            <person name="Zhu H."/>
            <person name="Lin W."/>
        </authorList>
    </citation>
    <scope>NUCLEOTIDE SEQUENCE</scope>
    <source>
        <strain evidence="2">821</strain>
    </source>
</reference>
<evidence type="ECO:0000313" key="3">
    <source>
        <dbReference type="Proteomes" id="UP000757232"/>
    </source>
</evidence>
<keyword evidence="3" id="KW-1185">Reference proteome</keyword>
<sequence>MSDDEWSGRPELRPLQRSRDDLWEWEENRWSSVVVNFELPEQVPRDSSSTSPTSFSRSRSSSSLSSFFTPTLFTTQRHRFARPSLRPLRSCLRKSNMTGFTRLGREKRRVVFEFPDGHREQARPRSVVASMSSAMDLMRKFLHLAFGYQSRMEWVGRVKSRRKSGLSRLSVDEFDAAYLDTAFVRNRHWTSSGSDTSPDLDDFPQRAYI</sequence>
<protein>
    <submittedName>
        <fullName evidence="2">Uncharacterized protein</fullName>
    </submittedName>
</protein>
<dbReference type="Proteomes" id="UP000757232">
    <property type="component" value="Unassembled WGS sequence"/>
</dbReference>
<dbReference type="EMBL" id="LNZH02000205">
    <property type="protein sequence ID" value="OCB85997.1"/>
    <property type="molecule type" value="Genomic_DNA"/>
</dbReference>
<accession>A0A9Q5N113</accession>
<dbReference type="AlphaFoldDB" id="A0A9Q5N113"/>
<evidence type="ECO:0000256" key="1">
    <source>
        <dbReference type="SAM" id="MobiDB-lite"/>
    </source>
</evidence>
<name>A0A9Q5N113_SANBA</name>
<organism evidence="2 3">
    <name type="scientific">Sanghuangporus baumii</name>
    <name type="common">Phellinus baumii</name>
    <dbReference type="NCBI Taxonomy" id="108892"/>
    <lineage>
        <taxon>Eukaryota</taxon>
        <taxon>Fungi</taxon>
        <taxon>Dikarya</taxon>
        <taxon>Basidiomycota</taxon>
        <taxon>Agaricomycotina</taxon>
        <taxon>Agaricomycetes</taxon>
        <taxon>Hymenochaetales</taxon>
        <taxon>Hymenochaetaceae</taxon>
        <taxon>Sanghuangporus</taxon>
    </lineage>
</organism>
<feature type="region of interest" description="Disordered" evidence="1">
    <location>
        <begin position="190"/>
        <end position="209"/>
    </location>
</feature>
<comment type="caution">
    <text evidence="2">The sequence shown here is derived from an EMBL/GenBank/DDBJ whole genome shotgun (WGS) entry which is preliminary data.</text>
</comment>
<proteinExistence type="predicted"/>